<evidence type="ECO:0000256" key="5">
    <source>
        <dbReference type="ARBA" id="ARBA00023136"/>
    </source>
</evidence>
<dbReference type="GO" id="GO:0020037">
    <property type="term" value="F:heme binding"/>
    <property type="evidence" value="ECO:0007669"/>
    <property type="project" value="TreeGrafter"/>
</dbReference>
<gene>
    <name evidence="8" type="ORF">ASZ90_017434</name>
</gene>
<keyword evidence="3 6" id="KW-0812">Transmembrane</keyword>
<protein>
    <submittedName>
        <fullName evidence="8">Formate dehydrogenase-o, gamma subunit</fullName>
        <ecNumber evidence="8">1.2.1.2</ecNumber>
    </submittedName>
</protein>
<dbReference type="InterPro" id="IPR011577">
    <property type="entry name" value="Cyt_b561_bac/Ni-Hgenase"/>
</dbReference>
<feature type="transmembrane region" description="Helical" evidence="6">
    <location>
        <begin position="120"/>
        <end position="141"/>
    </location>
</feature>
<keyword evidence="8" id="KW-0560">Oxidoreductase</keyword>
<dbReference type="GO" id="GO:0022904">
    <property type="term" value="P:respiratory electron transport chain"/>
    <property type="evidence" value="ECO:0007669"/>
    <property type="project" value="InterPro"/>
</dbReference>
<evidence type="ECO:0000256" key="2">
    <source>
        <dbReference type="ARBA" id="ARBA00022475"/>
    </source>
</evidence>
<sequence>MKIPRHNLQVRFTHWITALSIFILFFTGFGQMPVYKRYFVDQIPGLGWSSNYLITLNIHYYAAMVLIFISFFYMLYLLLSKETDILPRKGDLKESLIIFASLVGLAKEPPNDKYLAEQRMAFAVTGLSVAGLIVTGLIKVLKNLPDTNIPLQVSFWATQVHNIFTLVLLISIVAHLLAFLIKDNRPLFLSMFTGKISLDYARHRHSLWIRRIEPNSITADLQDKVKIGA</sequence>
<proteinExistence type="predicted"/>
<feature type="transmembrane region" description="Helical" evidence="6">
    <location>
        <begin position="161"/>
        <end position="181"/>
    </location>
</feature>
<dbReference type="EMBL" id="LNQE01001829">
    <property type="protein sequence ID" value="KUG05113.1"/>
    <property type="molecule type" value="Genomic_DNA"/>
</dbReference>
<accession>A0A0W8E965</accession>
<name>A0A0W8E965_9ZZZZ</name>
<evidence type="ECO:0000256" key="3">
    <source>
        <dbReference type="ARBA" id="ARBA00022692"/>
    </source>
</evidence>
<dbReference type="Pfam" id="PF01292">
    <property type="entry name" value="Ni_hydr_CYTB"/>
    <property type="match status" value="1"/>
</dbReference>
<dbReference type="GO" id="GO:0009055">
    <property type="term" value="F:electron transfer activity"/>
    <property type="evidence" value="ECO:0007669"/>
    <property type="project" value="InterPro"/>
</dbReference>
<dbReference type="GO" id="GO:0005886">
    <property type="term" value="C:plasma membrane"/>
    <property type="evidence" value="ECO:0007669"/>
    <property type="project" value="UniProtKB-SubCell"/>
</dbReference>
<feature type="domain" description="Cytochrome b561 bacterial/Ni-hydrogenase" evidence="7">
    <location>
        <begin position="5"/>
        <end position="194"/>
    </location>
</feature>
<keyword evidence="5 6" id="KW-0472">Membrane</keyword>
<organism evidence="8">
    <name type="scientific">hydrocarbon metagenome</name>
    <dbReference type="NCBI Taxonomy" id="938273"/>
    <lineage>
        <taxon>unclassified sequences</taxon>
        <taxon>metagenomes</taxon>
        <taxon>ecological metagenomes</taxon>
    </lineage>
</organism>
<evidence type="ECO:0000259" key="7">
    <source>
        <dbReference type="Pfam" id="PF01292"/>
    </source>
</evidence>
<evidence type="ECO:0000256" key="1">
    <source>
        <dbReference type="ARBA" id="ARBA00004651"/>
    </source>
</evidence>
<dbReference type="InterPro" id="IPR051542">
    <property type="entry name" value="Hydrogenase_cytochrome"/>
</dbReference>
<evidence type="ECO:0000313" key="8">
    <source>
        <dbReference type="EMBL" id="KUG05113.1"/>
    </source>
</evidence>
<dbReference type="InterPro" id="IPR016174">
    <property type="entry name" value="Di-haem_cyt_TM"/>
</dbReference>
<comment type="subcellular location">
    <subcellularLocation>
        <location evidence="1">Cell membrane</location>
        <topology evidence="1">Multi-pass membrane protein</topology>
    </subcellularLocation>
</comment>
<evidence type="ECO:0000256" key="4">
    <source>
        <dbReference type="ARBA" id="ARBA00022989"/>
    </source>
</evidence>
<keyword evidence="2" id="KW-1003">Cell membrane</keyword>
<comment type="caution">
    <text evidence="8">The sequence shown here is derived from an EMBL/GenBank/DDBJ whole genome shotgun (WGS) entry which is preliminary data.</text>
</comment>
<dbReference type="AlphaFoldDB" id="A0A0W8E965"/>
<dbReference type="PANTHER" id="PTHR30485:SF1">
    <property type="entry name" value="CYTOCHROME YDHU-RELATED"/>
    <property type="match status" value="1"/>
</dbReference>
<dbReference type="Gene3D" id="1.20.950.20">
    <property type="entry name" value="Transmembrane di-heme cytochromes, Chain C"/>
    <property type="match status" value="1"/>
</dbReference>
<dbReference type="EC" id="1.2.1.2" evidence="8"/>
<dbReference type="GO" id="GO:0016491">
    <property type="term" value="F:oxidoreductase activity"/>
    <property type="evidence" value="ECO:0007669"/>
    <property type="project" value="UniProtKB-KW"/>
</dbReference>
<dbReference type="SUPFAM" id="SSF81342">
    <property type="entry name" value="Transmembrane di-heme cytochromes"/>
    <property type="match status" value="1"/>
</dbReference>
<reference evidence="8" key="1">
    <citation type="journal article" date="2015" name="Proc. Natl. Acad. Sci. U.S.A.">
        <title>Networks of energetic and metabolic interactions define dynamics in microbial communities.</title>
        <authorList>
            <person name="Embree M."/>
            <person name="Liu J.K."/>
            <person name="Al-Bassam M.M."/>
            <person name="Zengler K."/>
        </authorList>
    </citation>
    <scope>NUCLEOTIDE SEQUENCE</scope>
</reference>
<keyword evidence="4 6" id="KW-1133">Transmembrane helix</keyword>
<feature type="transmembrane region" description="Helical" evidence="6">
    <location>
        <begin position="12"/>
        <end position="30"/>
    </location>
</feature>
<feature type="transmembrane region" description="Helical" evidence="6">
    <location>
        <begin position="58"/>
        <end position="79"/>
    </location>
</feature>
<dbReference type="PANTHER" id="PTHR30485">
    <property type="entry name" value="NI/FE-HYDROGENASE 1 B-TYPE CYTOCHROME SUBUNIT"/>
    <property type="match status" value="1"/>
</dbReference>
<evidence type="ECO:0000256" key="6">
    <source>
        <dbReference type="SAM" id="Phobius"/>
    </source>
</evidence>